<dbReference type="InterPro" id="IPR014001">
    <property type="entry name" value="Helicase_ATP-bd"/>
</dbReference>
<dbReference type="GO" id="GO:0003676">
    <property type="term" value="F:nucleic acid binding"/>
    <property type="evidence" value="ECO:0007669"/>
    <property type="project" value="InterPro"/>
</dbReference>
<proteinExistence type="predicted"/>
<dbReference type="Proteomes" id="UP001139336">
    <property type="component" value="Unassembled WGS sequence"/>
</dbReference>
<evidence type="ECO:0000259" key="5">
    <source>
        <dbReference type="PROSITE" id="PS51194"/>
    </source>
</evidence>
<dbReference type="Gene3D" id="3.40.50.300">
    <property type="entry name" value="P-loop containing nucleotide triphosphate hydrolases"/>
    <property type="match status" value="2"/>
</dbReference>
<keyword evidence="2" id="KW-0067">ATP-binding</keyword>
<dbReference type="PROSITE" id="PS51192">
    <property type="entry name" value="HELICASE_ATP_BIND_1"/>
    <property type="match status" value="1"/>
</dbReference>
<comment type="caution">
    <text evidence="6">The sequence shown here is derived from an EMBL/GenBank/DDBJ whole genome shotgun (WGS) entry which is preliminary data.</text>
</comment>
<sequence length="2088" mass="231630">MSALNPAYTARHLARGLSEYVATSFSLAEAATAQQLREFLTSSESSMFSGPYIRTRLPFAPAEDWEGVLGHLPGYFRPYHHQAEAFRRLASERDGKARRPEPTLVVTGTGSGKTESFLFPILDHCARMRERGQFGVKALILYPMNALANDQERRLAELILEEPAYRKVRAAIYTGEQRASARTSVSEAGLITDRDTIRQASPDILLTNYKMLDQLLLRENDKHIWQKSAASLQYLVLDEFHTYDAAQGTDVAMLLRRLGLSVKAQLPEGFLSAEDQERPLGRITPVATSATLGGGGGQGAGDGVQDMLDFAYTIFGEKMDRSALVGETTLSLEQWVASIDELVGSRAKDTKMPSAEQVQKINAAITAAQKKGEDYEAAVHQVLCTELFDCKTDLESAIGAAAHNEVVKEILRTTATPCRLGDARDITQIDGAADPEDLPLYKKVLSLEVIRLNEGAIDFLVHLLTEIASLRARYGALHGWEGKRLPGVETQLWVRELSQVDRYVGNRADGHPFRWATQSDDTSAEEHWLPAIYCRHCGRSGWMLAAQPGDAGLVTDPQKIRRGSMSARSRQRPLIHASNEERAAEGTAEKADARFRWLDLEMPGLVRDEPSEEARERGGVVPVLTYPAEKAEELATQQTCPACGERDGIRYLGSSISTLLSVATANLFGMDELGEEEKKTLVFADSVQDAAHRAGFVQARARTFALRTRLRQALGEGPRSLPEITEAVLRAAEEDPRPERARYELLPPELAERTLFAPFWNGASPRSAAAKAAQKAARERLSLDIALEFGDRADLPRSLTSSGAASPYVHISEDELRETLQTLNLTEDPATRAWVHGILEYMRTQGSIEHPLLRSYIRHSCNPYLLNRREARARGVPAFPRGGTPRFPRLGGTRPSRDSWDGLLLPESRNSWFARWTRHVLGGSTHERARTVRELLQELAHQGVLHAIPAAHDDGIIYAIPAERVWVDVDAHPRALDAANSGFRLGVGGPAREALDGQPSFAAERPSEAGEDVERFHLEDIPTNYYRTLYESTHARGVVAKEHTSLLEDEQRREIEEEFKKDVEDQAANAPNVLVATPTLEMGIDIGSLSTVMLSSLPRSVANYVQRVGRAGRLSGNSLVMAFVRGRGASLLKLAEPLETIGGAVSAPAAYLSAREILHRQFLAYLIDSHPIPESIRPPQDAQSIFTDRGSTLLDLIAQWVEEGIAEELAAFRGTLAAHTPTDVLDELEHWATQELVPTLRAVRAQWRQQIIQLLERRRELDDAEATLRALVDTPAADDDTKEQYRSTRAAIRLVNKQLEDTRSSYWISALERYGLLPNFTLFDDAVEFDLSIARYTEADHLTHEVRSYERSSATALFEFAPGSTFYVQGVAAMVDSVEIGSHGEAITQWRLCPECSYSEVITGEERWAPDACPRCGCAEYGDVAQVIDVVEMTKVYASVDENRSAIDGSHDERATAVYQSMLSFDVPENVERNPWFLEGTGFGVEYLSSVELRWLNLGPRTHGPERRMAGQKVEAPLFRVCRHCGHIDSQAGSNDWRDHQRWCSHRHAAQEDSTTFALGRRMSTQGVLLHLPRSLVAADSSSLPSLIAAIRMGFKEHLGGDPSHLDVSEVRAPSAGTVTTMLLLHDAIPGGTGYLASFASPEDIRSMLEKTYRRLRASIDSGGPRAGVYRNCLLPFAHGLDTTEVSQESALATLTRILADQEHPGEDCEPLDSPWKERIVTQPHTSTESELEVRFRELLIDDLTEAGATITPSTSKNIRSWTISFPNSPHEWTMREQEEFGFTRPDYYFSTQSPDIRDIAVYLDGAAYHISEEHNRFAGDIDKRNRLYRDKNVLPWSITWEDTTVRQRVRRGEPIDPPLWYDAVLGSKLSLVQGITEHDMCLDPFTHLLELLQRPTDRWDKLAVCSFLFTSQRPPQLPSSIHAERRGENGLDLVLDTGASTVDPEAWRAFLHLTDHFYLSPEGKDYSIDIRVTGVGESAEPSAPEVGVETPETPEAQEPGDALPSEWQAALEDYAGDEDAEPILTELARRGHPAPTSLGEEIDGVMTIAGWEDGPTYLVYSEDSGAITRPGWRILAATPASIEELTA</sequence>
<name>A0A9X1TZS4_9CORY</name>
<organism evidence="6 7">
    <name type="scientific">Corynebacterium uropygiale</name>
    <dbReference type="NCBI Taxonomy" id="1775911"/>
    <lineage>
        <taxon>Bacteria</taxon>
        <taxon>Bacillati</taxon>
        <taxon>Actinomycetota</taxon>
        <taxon>Actinomycetes</taxon>
        <taxon>Mycobacteriales</taxon>
        <taxon>Corynebacteriaceae</taxon>
        <taxon>Corynebacterium</taxon>
    </lineage>
</organism>
<feature type="domain" description="Helicase ATP-binding" evidence="4">
    <location>
        <begin position="94"/>
        <end position="310"/>
    </location>
</feature>
<dbReference type="InterPro" id="IPR011545">
    <property type="entry name" value="DEAD/DEAH_box_helicase_dom"/>
</dbReference>
<evidence type="ECO:0000313" key="7">
    <source>
        <dbReference type="Proteomes" id="UP001139336"/>
    </source>
</evidence>
<gene>
    <name evidence="6" type="ORF">L1O03_08545</name>
</gene>
<feature type="compositionally biased region" description="Low complexity" evidence="3">
    <location>
        <begin position="1985"/>
        <end position="1995"/>
    </location>
</feature>
<reference evidence="6" key="1">
    <citation type="submission" date="2022-01" db="EMBL/GenBank/DDBJ databases">
        <title>Corynebacterium sp. nov isolated from isolated from the feces of the greater white-fronted geese (Anser albifrons) at Poyang Lake, PR China.</title>
        <authorList>
            <person name="Liu Q."/>
        </authorList>
    </citation>
    <scope>NUCLEOTIDE SEQUENCE</scope>
    <source>
        <strain evidence="6">JCM 32435</strain>
    </source>
</reference>
<feature type="compositionally biased region" description="Basic and acidic residues" evidence="3">
    <location>
        <begin position="578"/>
        <end position="588"/>
    </location>
</feature>
<dbReference type="PROSITE" id="PS51194">
    <property type="entry name" value="HELICASE_CTER"/>
    <property type="match status" value="1"/>
</dbReference>
<evidence type="ECO:0000256" key="2">
    <source>
        <dbReference type="ARBA" id="ARBA00022840"/>
    </source>
</evidence>
<dbReference type="InterPro" id="IPR027417">
    <property type="entry name" value="P-loop_NTPase"/>
</dbReference>
<dbReference type="EMBL" id="JAKGSI010000004">
    <property type="protein sequence ID" value="MCF4007221.1"/>
    <property type="molecule type" value="Genomic_DNA"/>
</dbReference>
<dbReference type="SUPFAM" id="SSF52540">
    <property type="entry name" value="P-loop containing nucleoside triphosphate hydrolases"/>
    <property type="match status" value="2"/>
</dbReference>
<evidence type="ECO:0000313" key="6">
    <source>
        <dbReference type="EMBL" id="MCF4007221.1"/>
    </source>
</evidence>
<feature type="region of interest" description="Disordered" evidence="3">
    <location>
        <begin position="1977"/>
        <end position="2002"/>
    </location>
</feature>
<evidence type="ECO:0000259" key="4">
    <source>
        <dbReference type="PROSITE" id="PS51192"/>
    </source>
</evidence>
<dbReference type="InterPro" id="IPR001650">
    <property type="entry name" value="Helicase_C-like"/>
</dbReference>
<dbReference type="GO" id="GO:0005524">
    <property type="term" value="F:ATP binding"/>
    <property type="evidence" value="ECO:0007669"/>
    <property type="project" value="UniProtKB-KW"/>
</dbReference>
<dbReference type="Pfam" id="PF00270">
    <property type="entry name" value="DEAD"/>
    <property type="match status" value="1"/>
</dbReference>
<evidence type="ECO:0000256" key="1">
    <source>
        <dbReference type="ARBA" id="ARBA00022741"/>
    </source>
</evidence>
<keyword evidence="6" id="KW-0347">Helicase</keyword>
<dbReference type="PANTHER" id="PTHR47957:SF3">
    <property type="entry name" value="ATP-DEPENDENT HELICASE HRQ1"/>
    <property type="match status" value="1"/>
</dbReference>
<dbReference type="PANTHER" id="PTHR47957">
    <property type="entry name" value="ATP-DEPENDENT HELICASE HRQ1"/>
    <property type="match status" value="1"/>
</dbReference>
<protein>
    <submittedName>
        <fullName evidence="6">DEAD/DEAH box helicase</fullName>
    </submittedName>
</protein>
<feature type="domain" description="Helicase C-terminal" evidence="5">
    <location>
        <begin position="1005"/>
        <end position="1158"/>
    </location>
</feature>
<dbReference type="GO" id="GO:0006289">
    <property type="term" value="P:nucleotide-excision repair"/>
    <property type="evidence" value="ECO:0007669"/>
    <property type="project" value="TreeGrafter"/>
</dbReference>
<dbReference type="GO" id="GO:0043138">
    <property type="term" value="F:3'-5' DNA helicase activity"/>
    <property type="evidence" value="ECO:0007669"/>
    <property type="project" value="TreeGrafter"/>
</dbReference>
<accession>A0A9X1TZS4</accession>
<feature type="region of interest" description="Disordered" evidence="3">
    <location>
        <begin position="562"/>
        <end position="588"/>
    </location>
</feature>
<keyword evidence="7" id="KW-1185">Reference proteome</keyword>
<dbReference type="SMART" id="SM00490">
    <property type="entry name" value="HELICc"/>
    <property type="match status" value="1"/>
</dbReference>
<keyword evidence="6" id="KW-0378">Hydrolase</keyword>
<dbReference type="RefSeq" id="WP_236119361.1">
    <property type="nucleotide sequence ID" value="NZ_JAKGSI010000004.1"/>
</dbReference>
<keyword evidence="1" id="KW-0547">Nucleotide-binding</keyword>
<dbReference type="Pfam" id="PF00271">
    <property type="entry name" value="Helicase_C"/>
    <property type="match status" value="1"/>
</dbReference>
<evidence type="ECO:0000256" key="3">
    <source>
        <dbReference type="SAM" id="MobiDB-lite"/>
    </source>
</evidence>
<dbReference type="GO" id="GO:0036297">
    <property type="term" value="P:interstrand cross-link repair"/>
    <property type="evidence" value="ECO:0007669"/>
    <property type="project" value="TreeGrafter"/>
</dbReference>
<dbReference type="SMART" id="SM00487">
    <property type="entry name" value="DEXDc"/>
    <property type="match status" value="1"/>
</dbReference>